<dbReference type="EMBL" id="CP048286">
    <property type="protein sequence ID" value="QHW33833.1"/>
    <property type="molecule type" value="Genomic_DNA"/>
</dbReference>
<dbReference type="KEGG" id="prz:GZH47_25570"/>
<keyword evidence="2" id="KW-1185">Reference proteome</keyword>
<reference evidence="1 2" key="1">
    <citation type="submission" date="2020-02" db="EMBL/GenBank/DDBJ databases">
        <title>Paenibacillus sp. nov., isolated from rhizosphere soil of tomato.</title>
        <authorList>
            <person name="Weon H.-Y."/>
            <person name="Lee S.A."/>
        </authorList>
    </citation>
    <scope>NUCLEOTIDE SEQUENCE [LARGE SCALE GENOMIC DNA]</scope>
    <source>
        <strain evidence="1 2">14171R-81</strain>
    </source>
</reference>
<dbReference type="AlphaFoldDB" id="A0A6C0P874"/>
<sequence length="115" mass="13143">MPLPIYYVSISAKTIQEEAPETDHLAIQADERQLVILKRKLEREEHNDEITSGRAIIPFKSAEKDPATEEFSDDLLDLYAYIYELGTPETKAHIESLRLLPKLTNQNTNLPGYQS</sequence>
<dbReference type="RefSeq" id="WP_162643830.1">
    <property type="nucleotide sequence ID" value="NZ_CP048286.1"/>
</dbReference>
<proteinExistence type="predicted"/>
<name>A0A6C0P874_9BACL</name>
<gene>
    <name evidence="1" type="ORF">GZH47_25570</name>
</gene>
<accession>A0A6C0P874</accession>
<evidence type="ECO:0000313" key="1">
    <source>
        <dbReference type="EMBL" id="QHW33833.1"/>
    </source>
</evidence>
<evidence type="ECO:0000313" key="2">
    <source>
        <dbReference type="Proteomes" id="UP000479114"/>
    </source>
</evidence>
<dbReference type="Proteomes" id="UP000479114">
    <property type="component" value="Chromosome"/>
</dbReference>
<protein>
    <submittedName>
        <fullName evidence="1">Uncharacterized protein</fullName>
    </submittedName>
</protein>
<organism evidence="1 2">
    <name type="scientific">Paenibacillus rhizovicinus</name>
    <dbReference type="NCBI Taxonomy" id="2704463"/>
    <lineage>
        <taxon>Bacteria</taxon>
        <taxon>Bacillati</taxon>
        <taxon>Bacillota</taxon>
        <taxon>Bacilli</taxon>
        <taxon>Bacillales</taxon>
        <taxon>Paenibacillaceae</taxon>
        <taxon>Paenibacillus</taxon>
    </lineage>
</organism>